<dbReference type="InterPro" id="IPR000700">
    <property type="entry name" value="PAS-assoc_C"/>
</dbReference>
<evidence type="ECO:0000259" key="11">
    <source>
        <dbReference type="PROSITE" id="PS50113"/>
    </source>
</evidence>
<evidence type="ECO:0000259" key="9">
    <source>
        <dbReference type="PROSITE" id="PS50109"/>
    </source>
</evidence>
<keyword evidence="5" id="KW-0547">Nucleotide-binding</keyword>
<dbReference type="PROSITE" id="PS50113">
    <property type="entry name" value="PAC"/>
    <property type="match status" value="1"/>
</dbReference>
<dbReference type="EC" id="2.7.13.3" evidence="2"/>
<evidence type="ECO:0000256" key="4">
    <source>
        <dbReference type="ARBA" id="ARBA00022679"/>
    </source>
</evidence>
<keyword evidence="3" id="KW-0597">Phosphoprotein</keyword>
<accession>A0A7V5H2W8</accession>
<dbReference type="EMBL" id="DRTD01000273">
    <property type="protein sequence ID" value="HHE54869.1"/>
    <property type="molecule type" value="Genomic_DNA"/>
</dbReference>
<sequence>MEISVQKMIEDNIHPDFDPFFNILETFPESALIIDLDTMSVIYANQNFFNLSGFRQDEVISKSFLNFIIVPNLSDFLKEINEIELQKEGLNFDLVLKGQRNTILPIQLFCQKIPETKQNYAFFYIKNSTELRRLEVERNMLSHALRQVNEGLGLFDLEGTIIFVNESFLDTFGYERGEVIGKNIGSFFSPFIGYEFQLNILPASLKGGWNGELKAIRKDGKEITVFMSTSTVKDDDGQPVVVVAVLNDITLHKQLEAQLRQSQKMEAIGQLAGGVAHDFNNLLTVIEGYIDLLKSKLNGNTSVDSYIKQMKKATERAVSLTRQLLTFSRRQVVQPKIIDVNKTIKELSKMLNRLIGEHIELITNLNHNVWKIKIDPNQFEQVLLNLIVNARDAMPKGGELIIETEQIKLDKNYQRFHPDVKPGDYVLIKVTDTGVGMSEEVQQRIFEPFFT</sequence>
<comment type="caution">
    <text evidence="12">The sequence shown here is derived from an EMBL/GenBank/DDBJ whole genome shotgun (WGS) entry which is preliminary data.</text>
</comment>
<gene>
    <name evidence="12" type="ORF">ENL21_03745</name>
</gene>
<evidence type="ECO:0000256" key="2">
    <source>
        <dbReference type="ARBA" id="ARBA00012438"/>
    </source>
</evidence>
<dbReference type="Pfam" id="PF00989">
    <property type="entry name" value="PAS"/>
    <property type="match status" value="1"/>
</dbReference>
<comment type="catalytic activity">
    <reaction evidence="1">
        <text>ATP + protein L-histidine = ADP + protein N-phospho-L-histidine.</text>
        <dbReference type="EC" id="2.7.13.3"/>
    </reaction>
</comment>
<dbReference type="InterPro" id="IPR001610">
    <property type="entry name" value="PAC"/>
</dbReference>
<evidence type="ECO:0000256" key="5">
    <source>
        <dbReference type="ARBA" id="ARBA00022741"/>
    </source>
</evidence>
<dbReference type="CDD" id="cd00130">
    <property type="entry name" value="PAS"/>
    <property type="match status" value="2"/>
</dbReference>
<dbReference type="SUPFAM" id="SSF47384">
    <property type="entry name" value="Homodimeric domain of signal transducing histidine kinase"/>
    <property type="match status" value="1"/>
</dbReference>
<dbReference type="Gene3D" id="3.30.450.20">
    <property type="entry name" value="PAS domain"/>
    <property type="match status" value="2"/>
</dbReference>
<dbReference type="Proteomes" id="UP000886111">
    <property type="component" value="Unassembled WGS sequence"/>
</dbReference>
<dbReference type="CDD" id="cd00082">
    <property type="entry name" value="HisKA"/>
    <property type="match status" value="1"/>
</dbReference>
<keyword evidence="8" id="KW-0902">Two-component regulatory system</keyword>
<proteinExistence type="predicted"/>
<dbReference type="PANTHER" id="PTHR43065:SF42">
    <property type="entry name" value="TWO-COMPONENT SENSOR PPRA"/>
    <property type="match status" value="1"/>
</dbReference>
<dbReference type="Pfam" id="PF02518">
    <property type="entry name" value="HATPase_c"/>
    <property type="match status" value="1"/>
</dbReference>
<feature type="domain" description="PAS" evidence="10">
    <location>
        <begin position="16"/>
        <end position="88"/>
    </location>
</feature>
<dbReference type="InterPro" id="IPR036097">
    <property type="entry name" value="HisK_dim/P_sf"/>
</dbReference>
<dbReference type="SMART" id="SM00086">
    <property type="entry name" value="PAC"/>
    <property type="match status" value="1"/>
</dbReference>
<dbReference type="InterPro" id="IPR036890">
    <property type="entry name" value="HATPase_C_sf"/>
</dbReference>
<feature type="domain" description="Histidine kinase" evidence="9">
    <location>
        <begin position="274"/>
        <end position="451"/>
    </location>
</feature>
<dbReference type="SUPFAM" id="SSF55874">
    <property type="entry name" value="ATPase domain of HSP90 chaperone/DNA topoisomerase II/histidine kinase"/>
    <property type="match status" value="1"/>
</dbReference>
<dbReference type="Pfam" id="PF13426">
    <property type="entry name" value="PAS_9"/>
    <property type="match status" value="1"/>
</dbReference>
<keyword evidence="7" id="KW-0067">ATP-binding</keyword>
<evidence type="ECO:0000256" key="7">
    <source>
        <dbReference type="ARBA" id="ARBA00022840"/>
    </source>
</evidence>
<dbReference type="InterPro" id="IPR013767">
    <property type="entry name" value="PAS_fold"/>
</dbReference>
<dbReference type="Pfam" id="PF00512">
    <property type="entry name" value="HisKA"/>
    <property type="match status" value="1"/>
</dbReference>
<dbReference type="Gene3D" id="3.30.565.10">
    <property type="entry name" value="Histidine kinase-like ATPase, C-terminal domain"/>
    <property type="match status" value="1"/>
</dbReference>
<evidence type="ECO:0000259" key="10">
    <source>
        <dbReference type="PROSITE" id="PS50112"/>
    </source>
</evidence>
<reference evidence="12" key="1">
    <citation type="journal article" date="2020" name="mSystems">
        <title>Genome- and Community-Level Interaction Insights into Carbon Utilization and Element Cycling Functions of Hydrothermarchaeota in Hydrothermal Sediment.</title>
        <authorList>
            <person name="Zhou Z."/>
            <person name="Liu Y."/>
            <person name="Xu W."/>
            <person name="Pan J."/>
            <person name="Luo Z.H."/>
            <person name="Li M."/>
        </authorList>
    </citation>
    <scope>NUCLEOTIDE SEQUENCE [LARGE SCALE GENOMIC DNA]</scope>
    <source>
        <strain evidence="12">HyVt-76</strain>
    </source>
</reference>
<keyword evidence="4" id="KW-0808">Transferase</keyword>
<dbReference type="PROSITE" id="PS50109">
    <property type="entry name" value="HIS_KIN"/>
    <property type="match status" value="1"/>
</dbReference>
<dbReference type="AlphaFoldDB" id="A0A7V5H2W8"/>
<dbReference type="PROSITE" id="PS50112">
    <property type="entry name" value="PAS"/>
    <property type="match status" value="2"/>
</dbReference>
<feature type="domain" description="PAS" evidence="10">
    <location>
        <begin position="137"/>
        <end position="190"/>
    </location>
</feature>
<dbReference type="InterPro" id="IPR035965">
    <property type="entry name" value="PAS-like_dom_sf"/>
</dbReference>
<organism evidence="12">
    <name type="scientific">Caldithrix abyssi</name>
    <dbReference type="NCBI Taxonomy" id="187145"/>
    <lineage>
        <taxon>Bacteria</taxon>
        <taxon>Pseudomonadati</taxon>
        <taxon>Calditrichota</taxon>
        <taxon>Calditrichia</taxon>
        <taxon>Calditrichales</taxon>
        <taxon>Calditrichaceae</taxon>
        <taxon>Caldithrix</taxon>
    </lineage>
</organism>
<dbReference type="NCBIfam" id="TIGR00229">
    <property type="entry name" value="sensory_box"/>
    <property type="match status" value="2"/>
</dbReference>
<evidence type="ECO:0000313" key="12">
    <source>
        <dbReference type="EMBL" id="HHE54869.1"/>
    </source>
</evidence>
<dbReference type="InterPro" id="IPR005467">
    <property type="entry name" value="His_kinase_dom"/>
</dbReference>
<evidence type="ECO:0000256" key="3">
    <source>
        <dbReference type="ARBA" id="ARBA00022553"/>
    </source>
</evidence>
<dbReference type="PANTHER" id="PTHR43065">
    <property type="entry name" value="SENSOR HISTIDINE KINASE"/>
    <property type="match status" value="1"/>
</dbReference>
<name>A0A7V5H2W8_CALAY</name>
<keyword evidence="6 12" id="KW-0418">Kinase</keyword>
<dbReference type="InterPro" id="IPR003594">
    <property type="entry name" value="HATPase_dom"/>
</dbReference>
<feature type="domain" description="PAC" evidence="11">
    <location>
        <begin position="209"/>
        <end position="261"/>
    </location>
</feature>
<dbReference type="SMART" id="SM00091">
    <property type="entry name" value="PAS"/>
    <property type="match status" value="2"/>
</dbReference>
<feature type="non-terminal residue" evidence="12">
    <location>
        <position position="451"/>
    </location>
</feature>
<evidence type="ECO:0000256" key="8">
    <source>
        <dbReference type="ARBA" id="ARBA00023012"/>
    </source>
</evidence>
<dbReference type="SUPFAM" id="SSF55785">
    <property type="entry name" value="PYP-like sensor domain (PAS domain)"/>
    <property type="match status" value="2"/>
</dbReference>
<dbReference type="InterPro" id="IPR000014">
    <property type="entry name" value="PAS"/>
</dbReference>
<protein>
    <recommendedName>
        <fullName evidence="2">histidine kinase</fullName>
        <ecNumber evidence="2">2.7.13.3</ecNumber>
    </recommendedName>
</protein>
<evidence type="ECO:0000256" key="1">
    <source>
        <dbReference type="ARBA" id="ARBA00000085"/>
    </source>
</evidence>
<dbReference type="Gene3D" id="1.10.287.130">
    <property type="match status" value="1"/>
</dbReference>
<dbReference type="GO" id="GO:0000155">
    <property type="term" value="F:phosphorelay sensor kinase activity"/>
    <property type="evidence" value="ECO:0007669"/>
    <property type="project" value="InterPro"/>
</dbReference>
<dbReference type="InterPro" id="IPR003661">
    <property type="entry name" value="HisK_dim/P_dom"/>
</dbReference>
<dbReference type="SMART" id="SM00388">
    <property type="entry name" value="HisKA"/>
    <property type="match status" value="1"/>
</dbReference>
<evidence type="ECO:0000256" key="6">
    <source>
        <dbReference type="ARBA" id="ARBA00022777"/>
    </source>
</evidence>